<dbReference type="PANTHER" id="PTHR23131">
    <property type="entry name" value="ENDORIBONUCLEASE LACTB2"/>
    <property type="match status" value="1"/>
</dbReference>
<dbReference type="Proteomes" id="UP000008561">
    <property type="component" value="Chromosome"/>
</dbReference>
<feature type="domain" description="Metallo-beta-lactamase" evidence="1">
    <location>
        <begin position="23"/>
        <end position="236"/>
    </location>
</feature>
<dbReference type="SUPFAM" id="SSF56281">
    <property type="entry name" value="Metallo-hydrolase/oxidoreductase"/>
    <property type="match status" value="1"/>
</dbReference>
<dbReference type="Gene3D" id="3.60.15.10">
    <property type="entry name" value="Ribonuclease Z/Hydroxyacylglutathione hydrolase-like"/>
    <property type="match status" value="1"/>
</dbReference>
<evidence type="ECO:0000259" key="1">
    <source>
        <dbReference type="SMART" id="SM00849"/>
    </source>
</evidence>
<protein>
    <submittedName>
        <fullName evidence="2">Beta-lactamase domain protein</fullName>
    </submittedName>
</protein>
<dbReference type="Gene3D" id="1.10.10.10">
    <property type="entry name" value="Winged helix-like DNA-binding domain superfamily/Winged helix DNA-binding domain"/>
    <property type="match status" value="1"/>
</dbReference>
<name>A8ZZC0_DESOH</name>
<dbReference type="KEGG" id="dol:Dole_1469"/>
<dbReference type="Pfam" id="PF00753">
    <property type="entry name" value="Lactamase_B"/>
    <property type="match status" value="1"/>
</dbReference>
<dbReference type="InterPro" id="IPR036388">
    <property type="entry name" value="WH-like_DNA-bd_sf"/>
</dbReference>
<organism evidence="2 3">
    <name type="scientific">Desulfosudis oleivorans (strain DSM 6200 / JCM 39069 / Hxd3)</name>
    <name type="common">Desulfococcus oleovorans</name>
    <dbReference type="NCBI Taxonomy" id="96561"/>
    <lineage>
        <taxon>Bacteria</taxon>
        <taxon>Pseudomonadati</taxon>
        <taxon>Thermodesulfobacteriota</taxon>
        <taxon>Desulfobacteria</taxon>
        <taxon>Desulfobacterales</taxon>
        <taxon>Desulfosudaceae</taxon>
        <taxon>Desulfosudis</taxon>
    </lineage>
</organism>
<reference evidence="2 3" key="1">
    <citation type="submission" date="2007-10" db="EMBL/GenBank/DDBJ databases">
        <title>Complete sequence of Desulfococcus oleovorans Hxd3.</title>
        <authorList>
            <consortium name="US DOE Joint Genome Institute"/>
            <person name="Copeland A."/>
            <person name="Lucas S."/>
            <person name="Lapidus A."/>
            <person name="Barry K."/>
            <person name="Glavina del Rio T."/>
            <person name="Dalin E."/>
            <person name="Tice H."/>
            <person name="Pitluck S."/>
            <person name="Kiss H."/>
            <person name="Brettin T."/>
            <person name="Bruce D."/>
            <person name="Detter J.C."/>
            <person name="Han C."/>
            <person name="Schmutz J."/>
            <person name="Larimer F."/>
            <person name="Land M."/>
            <person name="Hauser L."/>
            <person name="Kyrpides N."/>
            <person name="Kim E."/>
            <person name="Wawrik B."/>
            <person name="Richardson P."/>
        </authorList>
    </citation>
    <scope>NUCLEOTIDE SEQUENCE [LARGE SCALE GENOMIC DNA]</scope>
    <source>
        <strain evidence="3">DSM 6200 / JCM 39069 / Hxd3</strain>
    </source>
</reference>
<dbReference type="InterPro" id="IPR001279">
    <property type="entry name" value="Metallo-B-lactamas"/>
</dbReference>
<gene>
    <name evidence="2" type="ordered locus">Dole_1469</name>
</gene>
<dbReference type="InterPro" id="IPR036866">
    <property type="entry name" value="RibonucZ/Hydroxyglut_hydro"/>
</dbReference>
<dbReference type="AlphaFoldDB" id="A8ZZC0"/>
<dbReference type="InterPro" id="IPR050662">
    <property type="entry name" value="Sec-metab_biosynth-thioest"/>
</dbReference>
<sequence>MQEVAPNIFMITEQGAMGALMPPVNLYVLAGSDGLVFDTGYGRKAILEHLAKEMERIQAVMAARGTPFAVTRALPSHSHPDHFSGLGYLKKRFGIQSMLTPKMAVNLDPARYRRRALAYWKYDIGLRKKMTLTAYLAVIQSLLLGTTFIDRPDTFVEENSQLTINDEPWQILPAPGHWDDHVALYSEDRGILFSGDTILRSITTWLGPPLSSISAYTQTLERILALPKLDLILSAHGSPIREPRQRIRQILAHRAQRTADVLAVIAQTSGRGATINEIAGALYRDEHAQKRNLADGWIILTLEELAREEKIEAVGNRFFAA</sequence>
<dbReference type="HOGENOM" id="CLU_048478_0_2_7"/>
<keyword evidence="3" id="KW-1185">Reference proteome</keyword>
<dbReference type="STRING" id="96561.Dole_1469"/>
<dbReference type="eggNOG" id="COG0491">
    <property type="taxonomic scope" value="Bacteria"/>
</dbReference>
<dbReference type="SMART" id="SM00849">
    <property type="entry name" value="Lactamase_B"/>
    <property type="match status" value="1"/>
</dbReference>
<evidence type="ECO:0000313" key="2">
    <source>
        <dbReference type="EMBL" id="ABW67273.1"/>
    </source>
</evidence>
<dbReference type="PANTHER" id="PTHR23131:SF4">
    <property type="entry name" value="METALLO-BETA-LACTAMASE SUPERFAMILY POTEIN"/>
    <property type="match status" value="1"/>
</dbReference>
<proteinExistence type="predicted"/>
<dbReference type="EMBL" id="CP000859">
    <property type="protein sequence ID" value="ABW67273.1"/>
    <property type="molecule type" value="Genomic_DNA"/>
</dbReference>
<accession>A8ZZC0</accession>
<evidence type="ECO:0000313" key="3">
    <source>
        <dbReference type="Proteomes" id="UP000008561"/>
    </source>
</evidence>